<name>G7QBI7_9BACT</name>
<dbReference type="HOGENOM" id="CLU_1554225_0_0_7"/>
<dbReference type="EMBL" id="CM001368">
    <property type="protein sequence ID" value="EHJ48850.1"/>
    <property type="molecule type" value="Genomic_DNA"/>
</dbReference>
<dbReference type="InterPro" id="IPR032248">
    <property type="entry name" value="DUF4823"/>
</dbReference>
<keyword evidence="2" id="KW-1185">Reference proteome</keyword>
<dbReference type="AlphaFoldDB" id="G7QBI7"/>
<dbReference type="Pfam" id="PF16105">
    <property type="entry name" value="DUF4823"/>
    <property type="match status" value="1"/>
</dbReference>
<proteinExistence type="predicted"/>
<dbReference type="Proteomes" id="UP000004662">
    <property type="component" value="Chromosome"/>
</dbReference>
<accession>G7QBI7</accession>
<protein>
    <submittedName>
        <fullName evidence="1">Uncharacterized protein</fullName>
    </submittedName>
</protein>
<dbReference type="eggNOG" id="ENOG5032S2C">
    <property type="taxonomic scope" value="Bacteria"/>
</dbReference>
<evidence type="ECO:0000313" key="1">
    <source>
        <dbReference type="EMBL" id="EHJ48850.1"/>
    </source>
</evidence>
<organism evidence="1 2">
    <name type="scientific">Solidesulfovibrio carbinoliphilus subsp. oakridgensis</name>
    <dbReference type="NCBI Taxonomy" id="694327"/>
    <lineage>
        <taxon>Bacteria</taxon>
        <taxon>Pseudomonadati</taxon>
        <taxon>Thermodesulfobacteriota</taxon>
        <taxon>Desulfovibrionia</taxon>
        <taxon>Desulfovibrionales</taxon>
        <taxon>Desulfovibrionaceae</taxon>
        <taxon>Solidesulfovibrio</taxon>
    </lineage>
</organism>
<gene>
    <name evidence="1" type="ORF">DFW101_2847</name>
</gene>
<sequence length="187" mass="20714">MDNASSSIYIFARIYKFFILSLVSISLFCSGCAKKQISQMIVAGKLSSDKFSCVYVALPRDGTFGSIVYNGSGAKVASSLCLAFSEKSVQCKMAVSTLPFDRNLQMAKDVGCNYVVIPKILHWEDRNTPWSGKLDRASVQVDVYEVDQKRLISSSLIEATNQWATFIDNPPEVLLPAPFKKIVDSLY</sequence>
<evidence type="ECO:0000313" key="2">
    <source>
        <dbReference type="Proteomes" id="UP000004662"/>
    </source>
</evidence>
<reference evidence="2" key="1">
    <citation type="journal article" date="2015" name="Genome Announc.">
        <title>High-Quality Draft Genome Sequence of Desulfovibrio carbinoliphilus FW-101-2B, an Organic Acid-Oxidizing Sulfate-Reducing Bacterium Isolated from Uranium(VI)-Contaminated Groundwater.</title>
        <authorList>
            <person name="Ramsay B.D."/>
            <person name="Hwang C."/>
            <person name="Woo H.L."/>
            <person name="Carroll S.L."/>
            <person name="Lucas S."/>
            <person name="Han J."/>
            <person name="Lapidus A.L."/>
            <person name="Cheng J.F."/>
            <person name="Goodwin L.A."/>
            <person name="Pitluck S."/>
            <person name="Peters L."/>
            <person name="Chertkov O."/>
            <person name="Held B."/>
            <person name="Detter J.C."/>
            <person name="Han C.S."/>
            <person name="Tapia R."/>
            <person name="Land M.L."/>
            <person name="Hauser L.J."/>
            <person name="Kyrpides N.C."/>
            <person name="Ivanova N.N."/>
            <person name="Mikhailova N."/>
            <person name="Pagani I."/>
            <person name="Woyke T."/>
            <person name="Arkin A.P."/>
            <person name="Dehal P."/>
            <person name="Chivian D."/>
            <person name="Criddle C.S."/>
            <person name="Wu W."/>
            <person name="Chakraborty R."/>
            <person name="Hazen T.C."/>
            <person name="Fields M.W."/>
        </authorList>
    </citation>
    <scope>NUCLEOTIDE SEQUENCE [LARGE SCALE GENOMIC DNA]</scope>
    <source>
        <strain evidence="2">FW-101-2B</strain>
    </source>
</reference>